<evidence type="ECO:0000313" key="1">
    <source>
        <dbReference type="EMBL" id="MCP9761819.1"/>
    </source>
</evidence>
<organism evidence="1 2">
    <name type="scientific">Lacihabitans soyangensis</name>
    <dbReference type="NCBI Taxonomy" id="869394"/>
    <lineage>
        <taxon>Bacteria</taxon>
        <taxon>Pseudomonadati</taxon>
        <taxon>Bacteroidota</taxon>
        <taxon>Cytophagia</taxon>
        <taxon>Cytophagales</taxon>
        <taxon>Leadbetterellaceae</taxon>
        <taxon>Lacihabitans</taxon>
    </lineage>
</organism>
<accession>A0AAE3H0P2</accession>
<protein>
    <submittedName>
        <fullName evidence="1">Uncharacterized protein</fullName>
    </submittedName>
</protein>
<evidence type="ECO:0000313" key="2">
    <source>
        <dbReference type="Proteomes" id="UP001204144"/>
    </source>
</evidence>
<dbReference type="RefSeq" id="WP_255035561.1">
    <property type="nucleotide sequence ID" value="NZ_RJUF01000003.1"/>
</dbReference>
<gene>
    <name evidence="1" type="ORF">EGI31_02550</name>
</gene>
<sequence length="199" mass="22715">MKKILYTLLILIFSLEGIGQISYRTRYQKAIFLETFAVSPIFSLNMDHAVNRRMKSFTDIRYGIGFVPGSKNRDRFGWSDNGLSLPMSVTQNFLVNNLKRRIKQRVSLKCKSTPSKISVEWFAEVGAAYTPVFYGISEPRHNFSGIIGLRQQVVFDIPPKPKVVFLKVQYTPKYYKGSFSWNPITGSTNIFGMSLGFSI</sequence>
<comment type="caution">
    <text evidence="1">The sequence shown here is derived from an EMBL/GenBank/DDBJ whole genome shotgun (WGS) entry which is preliminary data.</text>
</comment>
<reference evidence="1 2" key="1">
    <citation type="submission" date="2018-11" db="EMBL/GenBank/DDBJ databases">
        <title>Novel bacteria species description.</title>
        <authorList>
            <person name="Han J.-H."/>
        </authorList>
    </citation>
    <scope>NUCLEOTIDE SEQUENCE [LARGE SCALE GENOMIC DNA]</scope>
    <source>
        <strain evidence="1 2">KCTC23259</strain>
    </source>
</reference>
<proteinExistence type="predicted"/>
<dbReference type="EMBL" id="RJUF01000003">
    <property type="protein sequence ID" value="MCP9761819.1"/>
    <property type="molecule type" value="Genomic_DNA"/>
</dbReference>
<keyword evidence="2" id="KW-1185">Reference proteome</keyword>
<dbReference type="Proteomes" id="UP001204144">
    <property type="component" value="Unassembled WGS sequence"/>
</dbReference>
<dbReference type="AlphaFoldDB" id="A0AAE3H0P2"/>
<name>A0AAE3H0P2_9BACT</name>